<evidence type="ECO:0000313" key="5">
    <source>
        <dbReference type="Proteomes" id="UP001520654"/>
    </source>
</evidence>
<accession>A0ABS8E947</accession>
<evidence type="ECO:0000259" key="3">
    <source>
        <dbReference type="PROSITE" id="PS50240"/>
    </source>
</evidence>
<dbReference type="InterPro" id="IPR013517">
    <property type="entry name" value="FG-GAP"/>
</dbReference>
<dbReference type="Pfam" id="PF13517">
    <property type="entry name" value="FG-GAP_3"/>
    <property type="match status" value="2"/>
</dbReference>
<dbReference type="Gene3D" id="2.40.10.10">
    <property type="entry name" value="Trypsin-like serine proteases"/>
    <property type="match status" value="1"/>
</dbReference>
<organism evidence="4 5">
    <name type="scientific">Streptomyces flavotricini</name>
    <dbReference type="NCBI Taxonomy" id="66888"/>
    <lineage>
        <taxon>Bacteria</taxon>
        <taxon>Bacillati</taxon>
        <taxon>Actinomycetota</taxon>
        <taxon>Actinomycetes</taxon>
        <taxon>Kitasatosporales</taxon>
        <taxon>Streptomycetaceae</taxon>
        <taxon>Streptomyces</taxon>
    </lineage>
</organism>
<dbReference type="PROSITE" id="PS50240">
    <property type="entry name" value="TRYPSIN_DOM"/>
    <property type="match status" value="1"/>
</dbReference>
<dbReference type="SUPFAM" id="SSF50494">
    <property type="entry name" value="Trypsin-like serine proteases"/>
    <property type="match status" value="1"/>
</dbReference>
<proteinExistence type="predicted"/>
<dbReference type="SMART" id="SM00020">
    <property type="entry name" value="Tryp_SPc"/>
    <property type="match status" value="1"/>
</dbReference>
<feature type="domain" description="Peptidase S1" evidence="3">
    <location>
        <begin position="33"/>
        <end position="245"/>
    </location>
</feature>
<reference evidence="4 5" key="1">
    <citation type="submission" date="2021-08" db="EMBL/GenBank/DDBJ databases">
        <title>Genomic Architecture of Streptomyces flavotricini NGL1 and Streptomyces erythrochromogenes HMS4 With Differential Plant Beneficial attributes and laccase production capabilities.</title>
        <authorList>
            <person name="Salwan R."/>
            <person name="Kaur R."/>
            <person name="Sharma V."/>
        </authorList>
    </citation>
    <scope>NUCLEOTIDE SEQUENCE [LARGE SCALE GENOMIC DNA]</scope>
    <source>
        <strain evidence="4 5">NGL1</strain>
    </source>
</reference>
<dbReference type="PANTHER" id="PTHR44103:SF1">
    <property type="entry name" value="PROPROTEIN CONVERTASE P"/>
    <property type="match status" value="1"/>
</dbReference>
<comment type="caution">
    <text evidence="4">The sequence shown here is derived from an EMBL/GenBank/DDBJ whole genome shotgun (WGS) entry which is preliminary data.</text>
</comment>
<keyword evidence="1 2" id="KW-0732">Signal</keyword>
<dbReference type="Proteomes" id="UP001520654">
    <property type="component" value="Unassembled WGS sequence"/>
</dbReference>
<dbReference type="EMBL" id="JAINUL010000001">
    <property type="protein sequence ID" value="MCC0097661.1"/>
    <property type="molecule type" value="Genomic_DNA"/>
</dbReference>
<dbReference type="InterPro" id="IPR001254">
    <property type="entry name" value="Trypsin_dom"/>
</dbReference>
<gene>
    <name evidence="4" type="ORF">K7B10_23340</name>
</gene>
<evidence type="ECO:0000256" key="2">
    <source>
        <dbReference type="SAM" id="SignalP"/>
    </source>
</evidence>
<evidence type="ECO:0000256" key="1">
    <source>
        <dbReference type="ARBA" id="ARBA00022729"/>
    </source>
</evidence>
<feature type="chain" id="PRO_5046151499" evidence="2">
    <location>
        <begin position="34"/>
        <end position="524"/>
    </location>
</feature>
<protein>
    <submittedName>
        <fullName evidence="4">FG-GAP-like repeat-containing protein</fullName>
    </submittedName>
</protein>
<evidence type="ECO:0000313" key="4">
    <source>
        <dbReference type="EMBL" id="MCC0097661.1"/>
    </source>
</evidence>
<keyword evidence="5" id="KW-1185">Reference proteome</keyword>
<name>A0ABS8E947_9ACTN</name>
<dbReference type="InterPro" id="IPR009003">
    <property type="entry name" value="Peptidase_S1_PA"/>
</dbReference>
<dbReference type="InterPro" id="IPR001314">
    <property type="entry name" value="Peptidase_S1A"/>
</dbReference>
<dbReference type="PRINTS" id="PR00722">
    <property type="entry name" value="CHYMOTRYPSIN"/>
</dbReference>
<dbReference type="Pfam" id="PF00089">
    <property type="entry name" value="Trypsin"/>
    <property type="match status" value="1"/>
</dbReference>
<sequence>MFTPRPRTARITGLLAATAVASAAMTPAFPAFAVTGPEPAAGQHAYAVQLQLGDEANGRACTGTLVDRLWVLTAASCFAAAPGTTVPAGKPALATTATLSDGKTFGITEIAPRADRDVVLARLSAPVDAIKPATVAKAAPAPAASVTAAGFGRTKTEWVTDKLHLGAFTVDSLTATTLAITGKGTDAICKGDTGGPLLDASGAVSALASRSWQGGCFGTPSTETRTGAIAARVDDLGPWIGQVTAPRRGAVNEAGGSERIRWADWDGDGKPDYINVADNGAVSVWLNHGGNQSGPNGWEPLGQIATGLTTDRNRVRFADFDGDGKADYILINTDGSVSVFRNEGGDGRGGWKDLGKVAVGVTSDPTKVRFADWDGDGRTDYLVFDNGGGVVAYLNRGGDAVGSQGWFSPGKITTGSTSERARVRFADSDGDGKADYFLIKPDGKVDLYLNRGGDVVPNTGWSVVGQIATGLTTDHTKVQFVDFNADTHADYVLAGAGNSATVFAWNGGDKGNGWIDLGKVASGT</sequence>
<feature type="signal peptide" evidence="2">
    <location>
        <begin position="1"/>
        <end position="33"/>
    </location>
</feature>
<dbReference type="InterPro" id="IPR028994">
    <property type="entry name" value="Integrin_alpha_N"/>
</dbReference>
<dbReference type="InterPro" id="IPR043504">
    <property type="entry name" value="Peptidase_S1_PA_chymotrypsin"/>
</dbReference>
<dbReference type="RefSeq" id="WP_229338837.1">
    <property type="nucleotide sequence ID" value="NZ_JAINUL010000001.1"/>
</dbReference>
<dbReference type="PANTHER" id="PTHR44103">
    <property type="entry name" value="PROPROTEIN CONVERTASE P"/>
    <property type="match status" value="1"/>
</dbReference>
<dbReference type="SUPFAM" id="SSF69318">
    <property type="entry name" value="Integrin alpha N-terminal domain"/>
    <property type="match status" value="1"/>
</dbReference>